<keyword evidence="1" id="KW-0808">Transferase</keyword>
<reference evidence="4 5" key="1">
    <citation type="submission" date="2020-09" db="EMBL/GenBank/DDBJ databases">
        <title>Paenibacillus sp. strain PR3 16S rRNA gene Genome sequencing and assembly.</title>
        <authorList>
            <person name="Kim J."/>
        </authorList>
    </citation>
    <scope>NUCLEOTIDE SEQUENCE [LARGE SCALE GENOMIC DNA]</scope>
    <source>
        <strain evidence="4 5">PR3</strain>
    </source>
</reference>
<dbReference type="InterPro" id="IPR050832">
    <property type="entry name" value="Bact_Acetyltransf"/>
</dbReference>
<dbReference type="RefSeq" id="WP_191206443.1">
    <property type="nucleotide sequence ID" value="NZ_JACXZA010000008.1"/>
</dbReference>
<dbReference type="SUPFAM" id="SSF55729">
    <property type="entry name" value="Acyl-CoA N-acyltransferases (Nat)"/>
    <property type="match status" value="1"/>
</dbReference>
<evidence type="ECO:0000313" key="5">
    <source>
        <dbReference type="Proteomes" id="UP000609346"/>
    </source>
</evidence>
<dbReference type="PANTHER" id="PTHR43877">
    <property type="entry name" value="AMINOALKYLPHOSPHONATE N-ACETYLTRANSFERASE-RELATED-RELATED"/>
    <property type="match status" value="1"/>
</dbReference>
<dbReference type="Pfam" id="PF00583">
    <property type="entry name" value="Acetyltransf_1"/>
    <property type="match status" value="1"/>
</dbReference>
<evidence type="ECO:0000256" key="2">
    <source>
        <dbReference type="ARBA" id="ARBA00023315"/>
    </source>
</evidence>
<dbReference type="EMBL" id="JACXZA010000008">
    <property type="protein sequence ID" value="MBD3922134.1"/>
    <property type="molecule type" value="Genomic_DNA"/>
</dbReference>
<accession>A0ABR8N1T3</accession>
<dbReference type="Proteomes" id="UP000609346">
    <property type="component" value="Unassembled WGS sequence"/>
</dbReference>
<protein>
    <submittedName>
        <fullName evidence="4">GNAT family N-acetyltransferase</fullName>
    </submittedName>
</protein>
<dbReference type="PANTHER" id="PTHR43877:SF2">
    <property type="entry name" value="AMINOALKYLPHOSPHONATE N-ACETYLTRANSFERASE-RELATED"/>
    <property type="match status" value="1"/>
</dbReference>
<organism evidence="4 5">
    <name type="scientific">Paenibacillus terricola</name>
    <dbReference type="NCBI Taxonomy" id="2763503"/>
    <lineage>
        <taxon>Bacteria</taxon>
        <taxon>Bacillati</taxon>
        <taxon>Bacillota</taxon>
        <taxon>Bacilli</taxon>
        <taxon>Bacillales</taxon>
        <taxon>Paenibacillaceae</taxon>
        <taxon>Paenibacillus</taxon>
    </lineage>
</organism>
<keyword evidence="2" id="KW-0012">Acyltransferase</keyword>
<dbReference type="CDD" id="cd04301">
    <property type="entry name" value="NAT_SF"/>
    <property type="match status" value="1"/>
</dbReference>
<evidence type="ECO:0000313" key="4">
    <source>
        <dbReference type="EMBL" id="MBD3922134.1"/>
    </source>
</evidence>
<name>A0ABR8N1T3_9BACL</name>
<dbReference type="Gene3D" id="3.40.630.30">
    <property type="match status" value="1"/>
</dbReference>
<keyword evidence="5" id="KW-1185">Reference proteome</keyword>
<gene>
    <name evidence="4" type="ORF">H8B09_25480</name>
</gene>
<comment type="caution">
    <text evidence="4">The sequence shown here is derived from an EMBL/GenBank/DDBJ whole genome shotgun (WGS) entry which is preliminary data.</text>
</comment>
<dbReference type="InterPro" id="IPR016181">
    <property type="entry name" value="Acyl_CoA_acyltransferase"/>
</dbReference>
<proteinExistence type="predicted"/>
<dbReference type="InterPro" id="IPR000182">
    <property type="entry name" value="GNAT_dom"/>
</dbReference>
<dbReference type="PROSITE" id="PS51186">
    <property type="entry name" value="GNAT"/>
    <property type="match status" value="1"/>
</dbReference>
<sequence>MELIVRRAEASDYMTLSRLSESWESENITYGLKANAIEDLESAEIWVADEEGLIAGYLLGEVRNNKGLAVFEETDEAYFEIEEIYVHPAHRSKGYGSALIQHVTELMNQRGITRMTVSTANKNWQKVMAFYQKHGFNSWTMTLYK</sequence>
<evidence type="ECO:0000256" key="1">
    <source>
        <dbReference type="ARBA" id="ARBA00022679"/>
    </source>
</evidence>
<feature type="domain" description="N-acetyltransferase" evidence="3">
    <location>
        <begin position="3"/>
        <end position="145"/>
    </location>
</feature>
<evidence type="ECO:0000259" key="3">
    <source>
        <dbReference type="PROSITE" id="PS51186"/>
    </source>
</evidence>